<dbReference type="GO" id="GO:0006518">
    <property type="term" value="P:peptide metabolic process"/>
    <property type="evidence" value="ECO:0007669"/>
    <property type="project" value="TreeGrafter"/>
</dbReference>
<evidence type="ECO:0000256" key="6">
    <source>
        <dbReference type="ARBA" id="ARBA00022801"/>
    </source>
</evidence>
<reference evidence="11" key="4">
    <citation type="submission" date="2025-08" db="UniProtKB">
        <authorList>
            <consortium name="RefSeq"/>
        </authorList>
    </citation>
    <scope>IDENTIFICATION</scope>
    <source>
        <strain evidence="11">CBS432</strain>
    </source>
</reference>
<evidence type="ECO:0000256" key="4">
    <source>
        <dbReference type="ARBA" id="ARBA00022670"/>
    </source>
</evidence>
<keyword evidence="3" id="KW-0963">Cytoplasm</keyword>
<dbReference type="GO" id="GO:0006508">
    <property type="term" value="P:proteolysis"/>
    <property type="evidence" value="ECO:0007669"/>
    <property type="project" value="UniProtKB-KW"/>
</dbReference>
<evidence type="ECO:0000256" key="9">
    <source>
        <dbReference type="RuleBase" id="RU003435"/>
    </source>
</evidence>
<dbReference type="Gene3D" id="1.10.1370.10">
    <property type="entry name" value="Neurolysin, domain 3"/>
    <property type="match status" value="1"/>
</dbReference>
<dbReference type="InterPro" id="IPR024077">
    <property type="entry name" value="Neurolysin/TOP_dom2"/>
</dbReference>
<dbReference type="GO" id="GO:0004222">
    <property type="term" value="F:metalloendopeptidase activity"/>
    <property type="evidence" value="ECO:0007669"/>
    <property type="project" value="InterPro"/>
</dbReference>
<keyword evidence="4 9" id="KW-0645">Protease</keyword>
<dbReference type="FunFam" id="3.40.390.10:FF:000006">
    <property type="entry name" value="Thimet oligopeptidase 1"/>
    <property type="match status" value="1"/>
</dbReference>
<reference evidence="11" key="1">
    <citation type="journal article" date="2017" name="Nat. Genet.">
        <title>Contrasting evolutionary genome dynamics between domesticated and wild yeasts.</title>
        <authorList>
            <person name="Yue J.X."/>
            <person name="Li J."/>
            <person name="Aigrain L."/>
            <person name="Hallin J."/>
            <person name="Persson K."/>
            <person name="Oliver K."/>
            <person name="Bergstrom A."/>
            <person name="Coupland P."/>
            <person name="Warringer J."/>
            <person name="Lagomarsino M.C."/>
            <person name="Fischer G."/>
            <person name="Durbin R."/>
            <person name="Liti G."/>
        </authorList>
    </citation>
    <scope>NUCLEOTIDE SEQUENCE</scope>
    <source>
        <strain evidence="11">CBS432</strain>
    </source>
</reference>
<organism evidence="11">
    <name type="scientific">Saccharomyces paradoxus</name>
    <name type="common">Yeast</name>
    <name type="synonym">Saccharomyces douglasii</name>
    <dbReference type="NCBI Taxonomy" id="27291"/>
    <lineage>
        <taxon>Eukaryota</taxon>
        <taxon>Fungi</taxon>
        <taxon>Dikarya</taxon>
        <taxon>Ascomycota</taxon>
        <taxon>Saccharomycotina</taxon>
        <taxon>Saccharomycetes</taxon>
        <taxon>Saccharomycetales</taxon>
        <taxon>Saccharomycetaceae</taxon>
        <taxon>Saccharomyces</taxon>
    </lineage>
</organism>
<evidence type="ECO:0000256" key="2">
    <source>
        <dbReference type="ARBA" id="ARBA00006040"/>
    </source>
</evidence>
<dbReference type="GO" id="GO:0046872">
    <property type="term" value="F:metal ion binding"/>
    <property type="evidence" value="ECO:0007669"/>
    <property type="project" value="UniProtKB-UniRule"/>
</dbReference>
<dbReference type="SUPFAM" id="SSF55486">
    <property type="entry name" value="Metalloproteases ('zincins'), catalytic domain"/>
    <property type="match status" value="1"/>
</dbReference>
<dbReference type="Pfam" id="PF01432">
    <property type="entry name" value="Peptidase_M3"/>
    <property type="match status" value="1"/>
</dbReference>
<keyword evidence="7 9" id="KW-0862">Zinc</keyword>
<keyword evidence="8 9" id="KW-0482">Metalloprotease</keyword>
<reference evidence="11" key="2">
    <citation type="submission" date="2020-01" db="EMBL/GenBank/DDBJ databases">
        <title>Population-level Yeast Reference Genomes.</title>
        <authorList>
            <person name="Yue J.-X."/>
        </authorList>
    </citation>
    <scope>NUCLEOTIDE SEQUENCE</scope>
    <source>
        <strain evidence="11">CBS432</strain>
    </source>
</reference>
<reference evidence="11" key="3">
    <citation type="submission" date="2025-07" db="EMBL/GenBank/DDBJ databases">
        <authorList>
            <consortium name="NCBI Genome Project"/>
        </authorList>
    </citation>
    <scope>NUCLEOTIDE SEQUENCE</scope>
    <source>
        <strain evidence="11">CBS432</strain>
    </source>
</reference>
<dbReference type="Gene3D" id="1.20.1050.40">
    <property type="entry name" value="Endopeptidase. Chain P, domain 1"/>
    <property type="match status" value="1"/>
</dbReference>
<dbReference type="FunFam" id="1.20.1050.40:FF:000001">
    <property type="entry name" value="Thimet oligopeptidase 1"/>
    <property type="match status" value="1"/>
</dbReference>
<comment type="cofactor">
    <cofactor evidence="9">
        <name>Zn(2+)</name>
        <dbReference type="ChEBI" id="CHEBI:29105"/>
    </cofactor>
    <text evidence="9">Binds 1 zinc ion.</text>
</comment>
<dbReference type="InterPro" id="IPR001567">
    <property type="entry name" value="Pept_M3A_M3B_dom"/>
</dbReference>
<dbReference type="AlphaFoldDB" id="A0A8B8UMA5"/>
<dbReference type="PANTHER" id="PTHR11804">
    <property type="entry name" value="PROTEASE M3 THIMET OLIGOPEPTIDASE-RELATED"/>
    <property type="match status" value="1"/>
</dbReference>
<dbReference type="PANTHER" id="PTHR11804:SF84">
    <property type="entry name" value="SACCHAROLYSIN"/>
    <property type="match status" value="1"/>
</dbReference>
<dbReference type="Gene3D" id="3.40.390.10">
    <property type="entry name" value="Collagenase (Catalytic Domain)"/>
    <property type="match status" value="1"/>
</dbReference>
<evidence type="ECO:0000256" key="3">
    <source>
        <dbReference type="ARBA" id="ARBA00022490"/>
    </source>
</evidence>
<dbReference type="CDD" id="cd06455">
    <property type="entry name" value="M3A_TOP"/>
    <property type="match status" value="1"/>
</dbReference>
<evidence type="ECO:0000256" key="7">
    <source>
        <dbReference type="ARBA" id="ARBA00022833"/>
    </source>
</evidence>
<dbReference type="VEuPathDB" id="FungiDB:SPAR_C00120"/>
<dbReference type="InterPro" id="IPR024079">
    <property type="entry name" value="MetalloPept_cat_dom_sf"/>
</dbReference>
<keyword evidence="6 9" id="KW-0378">Hydrolase</keyword>
<comment type="subcellular location">
    <subcellularLocation>
        <location evidence="1">Cytoplasm</location>
    </subcellularLocation>
</comment>
<gene>
    <name evidence="11" type="primary">PRD1</name>
    <name evidence="11" type="ORF">SPAR_C00120</name>
</gene>
<feature type="domain" description="Peptidase M3A/M3B catalytic" evidence="10">
    <location>
        <begin position="250"/>
        <end position="709"/>
    </location>
</feature>
<dbReference type="InterPro" id="IPR045090">
    <property type="entry name" value="Pept_M3A_M3B"/>
</dbReference>
<comment type="similarity">
    <text evidence="2 9">Belongs to the peptidase M3 family.</text>
</comment>
<evidence type="ECO:0000259" key="10">
    <source>
        <dbReference type="Pfam" id="PF01432"/>
    </source>
</evidence>
<keyword evidence="5 9" id="KW-0479">Metal-binding</keyword>
<evidence type="ECO:0000313" key="11">
    <source>
        <dbReference type="RefSeq" id="XP_033764899.1"/>
    </source>
</evidence>
<protein>
    <submittedName>
        <fullName evidence="11">Metalloendopeptidase</fullName>
    </submittedName>
</protein>
<evidence type="ECO:0000256" key="5">
    <source>
        <dbReference type="ARBA" id="ARBA00022723"/>
    </source>
</evidence>
<dbReference type="GO" id="GO:0005758">
    <property type="term" value="C:mitochondrial intermembrane space"/>
    <property type="evidence" value="ECO:0007669"/>
    <property type="project" value="TreeGrafter"/>
</dbReference>
<dbReference type="InterPro" id="IPR024080">
    <property type="entry name" value="Neurolysin/TOP_N"/>
</dbReference>
<dbReference type="OrthoDB" id="534666at2759"/>
<evidence type="ECO:0000256" key="8">
    <source>
        <dbReference type="ARBA" id="ARBA00023049"/>
    </source>
</evidence>
<dbReference type="GeneID" id="54629103"/>
<name>A0A8B8UMA5_SACPA</name>
<dbReference type="RefSeq" id="XP_033764899.1">
    <property type="nucleotide sequence ID" value="XM_033909008.1"/>
</dbReference>
<proteinExistence type="inferred from homology"/>
<accession>A0A8B8UMA5</accession>
<dbReference type="KEGG" id="spao:SPAR_C00120"/>
<sequence>MRLFLCKNWFTSPVISPLLYTRFLHSMANATSFPIAPQSPPNWSFTPNDISGKTKEIINNSNSFYDSMSQVESPSVNNFIEPFMKFENELGPIINQLTFMQHVSSDKEIRDASVNSSMKLDELNIDLSLRYDIFLQFARVWQDVQSKGDSMERETFKYIEKSYKDYIHSGLELDEPNRLKIKEIKKKISVNSINFSKNLGEQKEYITFTKEQLEGVPDSILAQFETINSDKDNNETLYKVTFKYPDIFPVMKLASSAQTRKQAFLADQNKVPENEAILLDTLKLRDELASLLGYDTYANYNLYDKMAKDSTTVMDFLNDLKDKLIPLGKKELDFLQDMKAKDVKKLNRGEDPNYYIWDHRYYDNKYLLENFNVDLEKISEFFPLEATITGMLQIYETLFNLKFIETKDPENKSVWHDDVKQLAVWNMDDPKSPSFVGWIYFDLHPRDGKYGHAANFGLSSSFMIDNSKKSYPVTALVCNFSKSTKDKPSLLKHNEIVTFFHELGHGIHDLVGQNKESRFNGPGSVPWDFVEAPSQMLEFWTWNKNELINLSSHYKTGEKIPESLIDSLIKTKHVNGALFTLRQLHFGLFDMKVHTCKDLQNLSICDTWNQLRQDISLISNGGTLSKGYDSFGHIMSDSYSAGYYGYLWAEVFATDMYHTKFAKDPLNTKNGIQYRDIVLARGGLYDINDNLKEFLGREPSKDAFLKELGLQN</sequence>
<evidence type="ECO:0000256" key="1">
    <source>
        <dbReference type="ARBA" id="ARBA00004496"/>
    </source>
</evidence>